<protein>
    <submittedName>
        <fullName evidence="4">Acyltransferase family protein</fullName>
    </submittedName>
</protein>
<keyword evidence="5" id="KW-1185">Reference proteome</keyword>
<keyword evidence="1" id="KW-0472">Membrane</keyword>
<dbReference type="PANTHER" id="PTHR23028">
    <property type="entry name" value="ACETYLTRANSFERASE"/>
    <property type="match status" value="1"/>
</dbReference>
<feature type="transmembrane region" description="Helical" evidence="1">
    <location>
        <begin position="262"/>
        <end position="284"/>
    </location>
</feature>
<dbReference type="Pfam" id="PF19040">
    <property type="entry name" value="SGNH"/>
    <property type="match status" value="1"/>
</dbReference>
<dbReference type="GO" id="GO:0016746">
    <property type="term" value="F:acyltransferase activity"/>
    <property type="evidence" value="ECO:0007669"/>
    <property type="project" value="UniProtKB-KW"/>
</dbReference>
<evidence type="ECO:0000313" key="5">
    <source>
        <dbReference type="Proteomes" id="UP001500603"/>
    </source>
</evidence>
<organism evidence="4 5">
    <name type="scientific">Nocardia callitridis</name>
    <dbReference type="NCBI Taxonomy" id="648753"/>
    <lineage>
        <taxon>Bacteria</taxon>
        <taxon>Bacillati</taxon>
        <taxon>Actinomycetota</taxon>
        <taxon>Actinomycetes</taxon>
        <taxon>Mycobacteriales</taxon>
        <taxon>Nocardiaceae</taxon>
        <taxon>Nocardia</taxon>
    </lineage>
</organism>
<dbReference type="EMBL" id="BAABJM010000006">
    <property type="protein sequence ID" value="GAA5064210.1"/>
    <property type="molecule type" value="Genomic_DNA"/>
</dbReference>
<sequence length="688" mass="75460">MTSAVRPRARAQYRSDLDGLRGVAIALVVCFHVWMGRVSGGVDVFLVLSGFFFTGMLLRRVETHEAVGYLHTARRTARRLLPALAVVLTAVAITTVIVRPYTQWGDIAAQTVASALYYQNWHLANAQLDYAAADPSVSPLQHLWSMSVQGQFYVGIVIAVGLWAWWSRRRQLTDSTRRTTLFGVLLVIGAVSLWYAIEGAQQHQSWTYYDTAARVWELLAGAALAVAAPWIKLPKILRTVFALAGIVMVFACGLLIDGAAHFPGAAALFPVASAVFLITSGMNVDAERQPWVNRLLATKAFTELGAIAYALYLAHWPILIFVIAERGTASAGFGGGLLIIGISLVVAWLIQRLVETPLRRKQVTDATTEARTPRYRRSVGIVVGVAGAAVLISTIGWQVVLKVNSAEPPAALDNTLYPGGQALTDGLPVPSATMRPSVFEGGADAPSPTYDGCITPDREVRTCIYGDADATRTIALVGGSHSEHWLPALQTLADEHSFRIVTYLKEGCPLVLVDEPSYAEAPFPECHEWTTEVLDRLTETRPDWIFTISTRFRPHEDGDFVPPEWFPIFSELQDRDLNVLALRDTPRLRRAGVFYRAVDCLAHHGNSDSCGIDRSVALDPVDPGAELAASYPNVFPFDLSDGICLAERCRVVEGNVLVYRDEHHLTASYARSLAPALGRHISEITHWW</sequence>
<dbReference type="Proteomes" id="UP001500603">
    <property type="component" value="Unassembled WGS sequence"/>
</dbReference>
<feature type="transmembrane region" description="Helical" evidence="1">
    <location>
        <begin position="212"/>
        <end position="231"/>
    </location>
</feature>
<feature type="transmembrane region" description="Helical" evidence="1">
    <location>
        <begin position="236"/>
        <end position="256"/>
    </location>
</feature>
<gene>
    <name evidence="4" type="ORF">GCM10023318_49890</name>
</gene>
<feature type="transmembrane region" description="Helical" evidence="1">
    <location>
        <begin position="379"/>
        <end position="400"/>
    </location>
</feature>
<feature type="transmembrane region" description="Helical" evidence="1">
    <location>
        <begin position="330"/>
        <end position="350"/>
    </location>
</feature>
<evidence type="ECO:0000313" key="4">
    <source>
        <dbReference type="EMBL" id="GAA5064210.1"/>
    </source>
</evidence>
<name>A0ABP9KTI2_9NOCA</name>
<feature type="transmembrane region" description="Helical" evidence="1">
    <location>
        <begin position="20"/>
        <end position="36"/>
    </location>
</feature>
<comment type="caution">
    <text evidence="4">The sequence shown here is derived from an EMBL/GenBank/DDBJ whole genome shotgun (WGS) entry which is preliminary data.</text>
</comment>
<feature type="domain" description="Acyltransferase 3" evidence="2">
    <location>
        <begin position="16"/>
        <end position="350"/>
    </location>
</feature>
<keyword evidence="1" id="KW-1133">Transmembrane helix</keyword>
<feature type="transmembrane region" description="Helical" evidence="1">
    <location>
        <begin position="42"/>
        <end position="59"/>
    </location>
</feature>
<dbReference type="Pfam" id="PF01757">
    <property type="entry name" value="Acyl_transf_3"/>
    <property type="match status" value="1"/>
</dbReference>
<dbReference type="InterPro" id="IPR002656">
    <property type="entry name" value="Acyl_transf_3_dom"/>
</dbReference>
<feature type="transmembrane region" description="Helical" evidence="1">
    <location>
        <begin position="304"/>
        <end position="324"/>
    </location>
</feature>
<feature type="transmembrane region" description="Helical" evidence="1">
    <location>
        <begin position="150"/>
        <end position="167"/>
    </location>
</feature>
<dbReference type="PANTHER" id="PTHR23028:SF53">
    <property type="entry name" value="ACYL_TRANSF_3 DOMAIN-CONTAINING PROTEIN"/>
    <property type="match status" value="1"/>
</dbReference>
<accession>A0ABP9KTI2</accession>
<reference evidence="5" key="1">
    <citation type="journal article" date="2019" name="Int. J. Syst. Evol. Microbiol.">
        <title>The Global Catalogue of Microorganisms (GCM) 10K type strain sequencing project: providing services to taxonomists for standard genome sequencing and annotation.</title>
        <authorList>
            <consortium name="The Broad Institute Genomics Platform"/>
            <consortium name="The Broad Institute Genome Sequencing Center for Infectious Disease"/>
            <person name="Wu L."/>
            <person name="Ma J."/>
        </authorList>
    </citation>
    <scope>NUCLEOTIDE SEQUENCE [LARGE SCALE GENOMIC DNA]</scope>
    <source>
        <strain evidence="5">JCM 18298</strain>
    </source>
</reference>
<evidence type="ECO:0000256" key="1">
    <source>
        <dbReference type="SAM" id="Phobius"/>
    </source>
</evidence>
<feature type="transmembrane region" description="Helical" evidence="1">
    <location>
        <begin position="80"/>
        <end position="98"/>
    </location>
</feature>
<keyword evidence="1" id="KW-0812">Transmembrane</keyword>
<proteinExistence type="predicted"/>
<keyword evidence="4" id="KW-0808">Transferase</keyword>
<feature type="transmembrane region" description="Helical" evidence="1">
    <location>
        <begin position="179"/>
        <end position="197"/>
    </location>
</feature>
<evidence type="ECO:0000259" key="3">
    <source>
        <dbReference type="Pfam" id="PF19040"/>
    </source>
</evidence>
<feature type="domain" description="SGNH" evidence="3">
    <location>
        <begin position="453"/>
        <end position="677"/>
    </location>
</feature>
<evidence type="ECO:0000259" key="2">
    <source>
        <dbReference type="Pfam" id="PF01757"/>
    </source>
</evidence>
<keyword evidence="4" id="KW-0012">Acyltransferase</keyword>
<dbReference type="InterPro" id="IPR043968">
    <property type="entry name" value="SGNH"/>
</dbReference>
<dbReference type="InterPro" id="IPR050879">
    <property type="entry name" value="Acyltransferase_3"/>
</dbReference>